<dbReference type="EMBL" id="VDMD01000020">
    <property type="protein sequence ID" value="TRM60812.1"/>
    <property type="molecule type" value="Genomic_DNA"/>
</dbReference>
<accession>A0A550C7N7</accession>
<reference evidence="1 2" key="1">
    <citation type="journal article" date="2019" name="New Phytol.">
        <title>Comparative genomics reveals unique wood-decay strategies and fruiting body development in the Schizophyllaceae.</title>
        <authorList>
            <person name="Almasi E."/>
            <person name="Sahu N."/>
            <person name="Krizsan K."/>
            <person name="Balint B."/>
            <person name="Kovacs G.M."/>
            <person name="Kiss B."/>
            <person name="Cseklye J."/>
            <person name="Drula E."/>
            <person name="Henrissat B."/>
            <person name="Nagy I."/>
            <person name="Chovatia M."/>
            <person name="Adam C."/>
            <person name="LaButti K."/>
            <person name="Lipzen A."/>
            <person name="Riley R."/>
            <person name="Grigoriev I.V."/>
            <person name="Nagy L.G."/>
        </authorList>
    </citation>
    <scope>NUCLEOTIDE SEQUENCE [LARGE SCALE GENOMIC DNA]</scope>
    <source>
        <strain evidence="1 2">NL-1724</strain>
    </source>
</reference>
<proteinExistence type="predicted"/>
<comment type="caution">
    <text evidence="1">The sequence shown here is derived from an EMBL/GenBank/DDBJ whole genome shotgun (WGS) entry which is preliminary data.</text>
</comment>
<organism evidence="1 2">
    <name type="scientific">Schizophyllum amplum</name>
    <dbReference type="NCBI Taxonomy" id="97359"/>
    <lineage>
        <taxon>Eukaryota</taxon>
        <taxon>Fungi</taxon>
        <taxon>Dikarya</taxon>
        <taxon>Basidiomycota</taxon>
        <taxon>Agaricomycotina</taxon>
        <taxon>Agaricomycetes</taxon>
        <taxon>Agaricomycetidae</taxon>
        <taxon>Agaricales</taxon>
        <taxon>Schizophyllaceae</taxon>
        <taxon>Schizophyllum</taxon>
    </lineage>
</organism>
<gene>
    <name evidence="1" type="ORF">BD626DRAFT_503947</name>
</gene>
<dbReference type="Proteomes" id="UP000320762">
    <property type="component" value="Unassembled WGS sequence"/>
</dbReference>
<name>A0A550C7N7_9AGAR</name>
<protein>
    <submittedName>
        <fullName evidence="1">Uncharacterized protein</fullName>
    </submittedName>
</protein>
<evidence type="ECO:0000313" key="2">
    <source>
        <dbReference type="Proteomes" id="UP000320762"/>
    </source>
</evidence>
<dbReference type="OrthoDB" id="3365698at2759"/>
<keyword evidence="2" id="KW-1185">Reference proteome</keyword>
<dbReference type="AlphaFoldDB" id="A0A550C7N7"/>
<sequence>MVLPLNTSLLKDASILANCDYQRQGIVPSAGDVVAIAQSTVEMESEISRLHEEFFRMRDIYIQRFDVCRTTFCRRFS</sequence>
<evidence type="ECO:0000313" key="1">
    <source>
        <dbReference type="EMBL" id="TRM60812.1"/>
    </source>
</evidence>